<keyword evidence="1" id="KW-0812">Transmembrane</keyword>
<reference evidence="2 3" key="1">
    <citation type="journal article" date="2019" name="Genome Biol. Evol.">
        <title>Day and night: Metabolic profiles and evolutionary relationships of six axenic non-marine cyanobacteria.</title>
        <authorList>
            <person name="Will S.E."/>
            <person name="Henke P."/>
            <person name="Boedeker C."/>
            <person name="Huang S."/>
            <person name="Brinkmann H."/>
            <person name="Rohde M."/>
            <person name="Jarek M."/>
            <person name="Friedl T."/>
            <person name="Seufert S."/>
            <person name="Schumacher M."/>
            <person name="Overmann J."/>
            <person name="Neumann-Schaal M."/>
            <person name="Petersen J."/>
        </authorList>
    </citation>
    <scope>NUCLEOTIDE SEQUENCE [LARGE SCALE GENOMIC DNA]</scope>
    <source>
        <strain evidence="2 3">PCC 6912</strain>
    </source>
</reference>
<feature type="transmembrane region" description="Helical" evidence="1">
    <location>
        <begin position="414"/>
        <end position="432"/>
    </location>
</feature>
<organism evidence="2 3">
    <name type="scientific">Chlorogloeopsis fritschii PCC 6912</name>
    <dbReference type="NCBI Taxonomy" id="211165"/>
    <lineage>
        <taxon>Bacteria</taxon>
        <taxon>Bacillati</taxon>
        <taxon>Cyanobacteriota</taxon>
        <taxon>Cyanophyceae</taxon>
        <taxon>Nostocales</taxon>
        <taxon>Chlorogloeopsidaceae</taxon>
        <taxon>Chlorogloeopsis</taxon>
    </lineage>
</organism>
<keyword evidence="3" id="KW-1185">Reference proteome</keyword>
<comment type="caution">
    <text evidence="2">The sequence shown here is derived from an EMBL/GenBank/DDBJ whole genome shotgun (WGS) entry which is preliminary data.</text>
</comment>
<evidence type="ECO:0008006" key="4">
    <source>
        <dbReference type="Google" id="ProtNLM"/>
    </source>
</evidence>
<dbReference type="Proteomes" id="UP000268857">
    <property type="component" value="Unassembled WGS sequence"/>
</dbReference>
<dbReference type="OrthoDB" id="7595044at2"/>
<keyword evidence="1" id="KW-1133">Transmembrane helix</keyword>
<feature type="transmembrane region" description="Helical" evidence="1">
    <location>
        <begin position="195"/>
        <end position="213"/>
    </location>
</feature>
<feature type="transmembrane region" description="Helical" evidence="1">
    <location>
        <begin position="265"/>
        <end position="283"/>
    </location>
</feature>
<feature type="transmembrane region" description="Helical" evidence="1">
    <location>
        <begin position="6"/>
        <end position="22"/>
    </location>
</feature>
<feature type="transmembrane region" description="Helical" evidence="1">
    <location>
        <begin position="352"/>
        <end position="380"/>
    </location>
</feature>
<dbReference type="STRING" id="211165.GCA_000317285_05872"/>
<sequence>MNPLVYVVIFGWIPFVLCLFRWMPTQKAVILSFIIAWLFLPVVSFELPGIPNYTKIAATCYGILLATIVFDFERFSSFQFSWLDVPMLVWCLCPLASSLTNDLGWYDGFSGVFYQTVTWGLPYYLGRLYLNTWDGLRKLATYIFIGGLIYIPLCLFELRMSPQLHRMLYGFHARSDFIQTIRYGGYRPTVFMEHGLMVGAWMMSAALIGVWLWRTQTLKQLWGIPIKWLVAALLLTNILVKSTGAILLLIVGLFIIFLSTRFRTSILVLMVIAAISLHLYLGVSGNFPGDRIVAVVSSTLNEERAQSMQFRFDNETILSQRARQKMVFGWGGWGRNEIYDKWGKRVTITDSLWIIAFGMRGVVGLISVMASLLLPAIAFMHYYPVTVWKHPKVAPAAAIVLLLILYTVDCLLNALINPIYIFACGGVVGLIVNQTINQTKTNLVQIRTQQTLRD</sequence>
<accession>A0A3S0Y5I9</accession>
<keyword evidence="1" id="KW-0472">Membrane</keyword>
<evidence type="ECO:0000313" key="3">
    <source>
        <dbReference type="Proteomes" id="UP000268857"/>
    </source>
</evidence>
<dbReference type="EMBL" id="RSCJ01000002">
    <property type="protein sequence ID" value="RUR85991.1"/>
    <property type="molecule type" value="Genomic_DNA"/>
</dbReference>
<name>A0A3S0Y5I9_CHLFR</name>
<gene>
    <name evidence="2" type="ORF">PCC6912_08160</name>
</gene>
<feature type="transmembrane region" description="Helical" evidence="1">
    <location>
        <begin position="228"/>
        <end position="258"/>
    </location>
</feature>
<protein>
    <recommendedName>
        <fullName evidence="4">O-antigen ligase domain-containing protein</fullName>
    </recommendedName>
</protein>
<feature type="transmembrane region" description="Helical" evidence="1">
    <location>
        <begin position="139"/>
        <end position="158"/>
    </location>
</feature>
<evidence type="ECO:0000313" key="2">
    <source>
        <dbReference type="EMBL" id="RUR85991.1"/>
    </source>
</evidence>
<evidence type="ECO:0000256" key="1">
    <source>
        <dbReference type="SAM" id="Phobius"/>
    </source>
</evidence>
<dbReference type="AlphaFoldDB" id="A0A3S0Y5I9"/>
<proteinExistence type="predicted"/>
<feature type="transmembrane region" description="Helical" evidence="1">
    <location>
        <begin position="29"/>
        <end position="47"/>
    </location>
</feature>